<feature type="repeat" description="WD" evidence="8">
    <location>
        <begin position="1012"/>
        <end position="1046"/>
    </location>
</feature>
<evidence type="ECO:0000256" key="8">
    <source>
        <dbReference type="PROSITE-ProRule" id="PRU00221"/>
    </source>
</evidence>
<feature type="repeat" description="WD" evidence="8">
    <location>
        <begin position="1051"/>
        <end position="1083"/>
    </location>
</feature>
<feature type="compositionally biased region" description="Low complexity" evidence="9">
    <location>
        <begin position="139"/>
        <end position="150"/>
    </location>
</feature>
<keyword evidence="3" id="KW-0963">Cytoplasm</keyword>
<evidence type="ECO:0000256" key="1">
    <source>
        <dbReference type="ARBA" id="ARBA00004245"/>
    </source>
</evidence>
<evidence type="ECO:0000259" key="10">
    <source>
        <dbReference type="Pfam" id="PF23409"/>
    </source>
</evidence>
<evidence type="ECO:0000256" key="2">
    <source>
        <dbReference type="ARBA" id="ARBA00006489"/>
    </source>
</evidence>
<dbReference type="PROSITE" id="PS50082">
    <property type="entry name" value="WD_REPEATS_2"/>
    <property type="match status" value="7"/>
</dbReference>
<feature type="domain" description="EML-like second beta-propeller" evidence="11">
    <location>
        <begin position="929"/>
        <end position="1174"/>
    </location>
</feature>
<evidence type="ECO:0000313" key="13">
    <source>
        <dbReference type="Proteomes" id="UP001235939"/>
    </source>
</evidence>
<dbReference type="CDD" id="cd21931">
    <property type="entry name" value="TD_EMAP-like"/>
    <property type="match status" value="1"/>
</dbReference>
<dbReference type="InterPro" id="IPR049813">
    <property type="entry name" value="Elp-1-like_TD"/>
</dbReference>
<dbReference type="Gene3D" id="2.130.10.10">
    <property type="entry name" value="YVTN repeat-like/Quinoprotein amine dehydrogenase"/>
    <property type="match status" value="5"/>
</dbReference>
<feature type="repeat" description="WD" evidence="8">
    <location>
        <begin position="585"/>
        <end position="626"/>
    </location>
</feature>
<accession>A0ABY6LBX3</accession>
<dbReference type="PANTHER" id="PTHR13720">
    <property type="entry name" value="WD-40 REPEAT PROTEIN"/>
    <property type="match status" value="1"/>
</dbReference>
<dbReference type="Pfam" id="PF23414">
    <property type="entry name" value="Beta-prop_EML_2"/>
    <property type="match status" value="1"/>
</dbReference>
<feature type="repeat" description="WD" evidence="8">
    <location>
        <begin position="501"/>
        <end position="533"/>
    </location>
</feature>
<dbReference type="InterPro" id="IPR001680">
    <property type="entry name" value="WD40_rpt"/>
</dbReference>
<feature type="compositionally biased region" description="Low complexity" evidence="9">
    <location>
        <begin position="157"/>
        <end position="167"/>
    </location>
</feature>
<dbReference type="Pfam" id="PF03451">
    <property type="entry name" value="HELP"/>
    <property type="match status" value="1"/>
</dbReference>
<dbReference type="Pfam" id="PF23409">
    <property type="entry name" value="Beta-prop_EML"/>
    <property type="match status" value="2"/>
</dbReference>
<sequence length="1334" mass="146737">MESSLSFSQYETPTEANKDAESGSGGGDSMGCVEDRIAELEKKVQDQADEIVCLRSTLADVLRRVNQMEGRAPVITTNHVPPPVKVIPYGGPPPRGLTLSPSPYPRKASTGSLGSNSSPASPPASNHSAASVRRLTHYPSNNSLHSDSSSPVPPPSSRGSPRHTPTPRVNGTASSNLVAMRKWSASQELSCPPNNHTNKLYRSIPNCEDSQSHTMVAPIVCEKITEEEGVIRMFLRGRPLTMHVPTSQLSDYSLERVNHPPAQRLKLEWVYGYRGRDCRSNLFLLPTGEVVYFVAAVVVLYNVEDQIQRHYLGHTDDVNLTVHPNKLLVATGQVTGHDRRERQAHVRIWDSVSLHTLHILGQCAEFDRAVCCLAFSKLDGGSTICVVDEATEHTISLWEWQRGERGHRVTETKSSTETVLAAEFHPMDKHCLITLGKGHVHFWDTEGGTLAKKLGLFEKFDKPRYVLCMAFTELGELLTGDSNGNILVWPRGSNRVSRTLYGAHDGGVFSICPMKDGTYVTGGGKDRRIVEWDHGLNATGREARLPESAGGVRTLTQGKGSLLLVGTTKNCILQGTLLLNFSTVIQGHTEEVWALAVHPTQQQFLSGGVDQWLHLWDTMSHSVVWSKDLGEPARSACFSPDGSHIAVATARGYWAVLDAATRQVYASCVDGSEPIECIAFSPDGKFLAFGSHDNNIYVYQVSDDGTKFSRIGRCTDGGSTICVVDEATEHTISLWEWQRGERGHRVTETKSSTETVLAAEFHPMDKHCLITLGKGHVHFWDTEGGTLAKKLGLFEKFDKPRYVLCMAFTELGELLTGDSNGNILVWPRGSNRVSRTLYGAHDGGVFSICPMKDGTYVTGGGKDRRIVEWDHGLNATGREARLPESAGGVRTLTQGKGSLLLVGTTKNCILQGTLLLNFSTVIQGHTEEVWALAVHPTQQQFLSGGVDQWLHLWDTMSHSVVWSKDLGEPARSACFSPDGSHIAVATARGYWAVLDAATRQVYASCVDGSEPIECIAFSPDGKFLAFGSHDNNIYVYQVSDDGTKFSRIGRCTGHSNFITHLDWSEDSTYLQSNSADVELLYWNAGVCRQVSNMSIARDLQWHTQTCTLGFNVFDSKYKRSFGASCQSGVLDVGIWSEGADINASCRSSDKKLLATADDSGRVRLFTFPASQPKRGMCSAFITSTEAIAIMSPTWPSFRITVGSSPSVEGTAQSSKLFCFVYYISLNLNIYKICVKYLSLCFNLDNSNFFNSKTSLIRIFNLVPRISYINNLKSLIRIFLWSLGNTELQATGVDKSNDKRLLLPTSRLTKSKNTRIYIAIINSIYAKQTQTKSKA</sequence>
<evidence type="ECO:0000256" key="4">
    <source>
        <dbReference type="ARBA" id="ARBA00022574"/>
    </source>
</evidence>
<dbReference type="InterPro" id="IPR050630">
    <property type="entry name" value="WD_repeat_EMAP"/>
</dbReference>
<dbReference type="InterPro" id="IPR015943">
    <property type="entry name" value="WD40/YVTN_repeat-like_dom_sf"/>
</dbReference>
<evidence type="ECO:0000256" key="9">
    <source>
        <dbReference type="SAM" id="MobiDB-lite"/>
    </source>
</evidence>
<evidence type="ECO:0000256" key="3">
    <source>
        <dbReference type="ARBA" id="ARBA00022490"/>
    </source>
</evidence>
<dbReference type="InterPro" id="IPR036322">
    <property type="entry name" value="WD40_repeat_dom_sf"/>
</dbReference>
<keyword evidence="4 8" id="KW-0853">WD repeat</keyword>
<evidence type="ECO:0000259" key="11">
    <source>
        <dbReference type="Pfam" id="PF23414"/>
    </source>
</evidence>
<dbReference type="SUPFAM" id="SSF50978">
    <property type="entry name" value="WD40 repeat-like"/>
    <property type="match status" value="1"/>
</dbReference>
<evidence type="ECO:0000256" key="7">
    <source>
        <dbReference type="ARBA" id="ARBA00023212"/>
    </source>
</evidence>
<feature type="compositionally biased region" description="Pro residues" evidence="9">
    <location>
        <begin position="80"/>
        <end position="95"/>
    </location>
</feature>
<dbReference type="Proteomes" id="UP001235939">
    <property type="component" value="Chromosome 16"/>
</dbReference>
<protein>
    <submittedName>
        <fullName evidence="12">EML1</fullName>
    </submittedName>
</protein>
<feature type="compositionally biased region" description="Low complexity" evidence="9">
    <location>
        <begin position="108"/>
        <end position="131"/>
    </location>
</feature>
<feature type="domain" description="EML-like first beta-propeller" evidence="10">
    <location>
        <begin position="715"/>
        <end position="912"/>
    </location>
</feature>
<dbReference type="PANTHER" id="PTHR13720:SF50">
    <property type="entry name" value="ECHINODERM MICROTUBULE-ASSOCIATED PROTEIN-LIKE 2"/>
    <property type="match status" value="1"/>
</dbReference>
<feature type="region of interest" description="Disordered" evidence="9">
    <location>
        <begin position="1"/>
        <end position="33"/>
    </location>
</feature>
<dbReference type="PROSITE" id="PS50294">
    <property type="entry name" value="WD_REPEATS_REGION"/>
    <property type="match status" value="2"/>
</dbReference>
<feature type="repeat" description="WD" evidence="8">
    <location>
        <begin position="675"/>
        <end position="709"/>
    </location>
</feature>
<dbReference type="EMBL" id="CP092878">
    <property type="protein sequence ID" value="UYV78229.1"/>
    <property type="molecule type" value="Genomic_DNA"/>
</dbReference>
<feature type="repeat" description="WD" evidence="8">
    <location>
        <begin position="838"/>
        <end position="870"/>
    </location>
</feature>
<dbReference type="SUPFAM" id="SSF50998">
    <property type="entry name" value="Quinoprotein alcohol dehydrogenase-like"/>
    <property type="match status" value="1"/>
</dbReference>
<organism evidence="12 13">
    <name type="scientific">Cordylochernes scorpioides</name>
    <dbReference type="NCBI Taxonomy" id="51811"/>
    <lineage>
        <taxon>Eukaryota</taxon>
        <taxon>Metazoa</taxon>
        <taxon>Ecdysozoa</taxon>
        <taxon>Arthropoda</taxon>
        <taxon>Chelicerata</taxon>
        <taxon>Arachnida</taxon>
        <taxon>Pseudoscorpiones</taxon>
        <taxon>Cheliferoidea</taxon>
        <taxon>Chernetidae</taxon>
        <taxon>Cordylochernes</taxon>
    </lineage>
</organism>
<feature type="region of interest" description="Disordered" evidence="9">
    <location>
        <begin position="75"/>
        <end position="174"/>
    </location>
</feature>
<comment type="similarity">
    <text evidence="2">Belongs to the WD repeat EMAP family.</text>
</comment>
<evidence type="ECO:0000256" key="5">
    <source>
        <dbReference type="ARBA" id="ARBA00022701"/>
    </source>
</evidence>
<evidence type="ECO:0000313" key="12">
    <source>
        <dbReference type="EMBL" id="UYV78229.1"/>
    </source>
</evidence>
<proteinExistence type="inferred from homology"/>
<dbReference type="InterPro" id="IPR005108">
    <property type="entry name" value="HELP"/>
</dbReference>
<name>A0ABY6LBX3_9ARAC</name>
<dbReference type="InterPro" id="IPR055442">
    <property type="entry name" value="Beta-prop_EML-like_2nd"/>
</dbReference>
<comment type="subcellular location">
    <subcellularLocation>
        <location evidence="1">Cytoplasm</location>
        <location evidence="1">Cytoskeleton</location>
    </subcellularLocation>
</comment>
<dbReference type="InterPro" id="IPR011047">
    <property type="entry name" value="Quinoprotein_ADH-like_sf"/>
</dbReference>
<keyword evidence="6" id="KW-0677">Repeat</keyword>
<dbReference type="Pfam" id="PF00400">
    <property type="entry name" value="WD40"/>
    <property type="match status" value="2"/>
</dbReference>
<dbReference type="SMART" id="SM00320">
    <property type="entry name" value="WD40"/>
    <property type="match status" value="16"/>
</dbReference>
<keyword evidence="7" id="KW-0206">Cytoskeleton</keyword>
<feature type="domain" description="EML-like first beta-propeller" evidence="10">
    <location>
        <begin position="308"/>
        <end position="575"/>
    </location>
</feature>
<reference evidence="12 13" key="1">
    <citation type="submission" date="2022-01" db="EMBL/GenBank/DDBJ databases">
        <title>A chromosomal length assembly of Cordylochernes scorpioides.</title>
        <authorList>
            <person name="Zeh D."/>
            <person name="Zeh J."/>
        </authorList>
    </citation>
    <scope>NUCLEOTIDE SEQUENCE [LARGE SCALE GENOMIC DNA]</scope>
    <source>
        <strain evidence="12">IN4F17</strain>
        <tissue evidence="12">Whole Body</tissue>
    </source>
</reference>
<gene>
    <name evidence="12" type="ORF">LAZ67_16000589</name>
</gene>
<keyword evidence="5" id="KW-0493">Microtubule</keyword>
<keyword evidence="13" id="KW-1185">Reference proteome</keyword>
<feature type="compositionally biased region" description="Polar residues" evidence="9">
    <location>
        <begin position="1"/>
        <end position="15"/>
    </location>
</feature>
<feature type="repeat" description="WD" evidence="8">
    <location>
        <begin position="922"/>
        <end position="963"/>
    </location>
</feature>
<dbReference type="InterPro" id="IPR055439">
    <property type="entry name" value="Beta-prop_EML_1st"/>
</dbReference>
<evidence type="ECO:0000256" key="6">
    <source>
        <dbReference type="ARBA" id="ARBA00022737"/>
    </source>
</evidence>